<evidence type="ECO:0000313" key="2">
    <source>
        <dbReference type="EMBL" id="CAL1160958.1"/>
    </source>
</evidence>
<accession>A0A9P1DCW8</accession>
<gene>
    <name evidence="1" type="ORF">C1SCF055_LOCUS33125</name>
</gene>
<dbReference type="EMBL" id="CAMXCT020004082">
    <property type="protein sequence ID" value="CAL1160958.1"/>
    <property type="molecule type" value="Genomic_DNA"/>
</dbReference>
<proteinExistence type="predicted"/>
<keyword evidence="3" id="KW-1185">Reference proteome</keyword>
<reference evidence="1" key="1">
    <citation type="submission" date="2022-10" db="EMBL/GenBank/DDBJ databases">
        <authorList>
            <person name="Chen Y."/>
            <person name="Dougan E. K."/>
            <person name="Chan C."/>
            <person name="Rhodes N."/>
            <person name="Thang M."/>
        </authorList>
    </citation>
    <scope>NUCLEOTIDE SEQUENCE</scope>
</reference>
<reference evidence="2" key="2">
    <citation type="submission" date="2024-04" db="EMBL/GenBank/DDBJ databases">
        <authorList>
            <person name="Chen Y."/>
            <person name="Shah S."/>
            <person name="Dougan E. K."/>
            <person name="Thang M."/>
            <person name="Chan C."/>
        </authorList>
    </citation>
    <scope>NUCLEOTIDE SEQUENCE [LARGE SCALE GENOMIC DNA]</scope>
</reference>
<evidence type="ECO:0000313" key="3">
    <source>
        <dbReference type="Proteomes" id="UP001152797"/>
    </source>
</evidence>
<feature type="non-terminal residue" evidence="1">
    <location>
        <position position="661"/>
    </location>
</feature>
<dbReference type="AlphaFoldDB" id="A0A9P1DCW8"/>
<comment type="caution">
    <text evidence="1">The sequence shown here is derived from an EMBL/GenBank/DDBJ whole genome shotgun (WGS) entry which is preliminary data.</text>
</comment>
<organism evidence="1">
    <name type="scientific">Cladocopium goreaui</name>
    <dbReference type="NCBI Taxonomy" id="2562237"/>
    <lineage>
        <taxon>Eukaryota</taxon>
        <taxon>Sar</taxon>
        <taxon>Alveolata</taxon>
        <taxon>Dinophyceae</taxon>
        <taxon>Suessiales</taxon>
        <taxon>Symbiodiniaceae</taxon>
        <taxon>Cladocopium</taxon>
    </lineage>
</organism>
<dbReference type="OrthoDB" id="410051at2759"/>
<protein>
    <submittedName>
        <fullName evidence="1">Uncharacterized protein</fullName>
    </submittedName>
</protein>
<dbReference type="EMBL" id="CAMXCT030004082">
    <property type="protein sequence ID" value="CAL4794895.1"/>
    <property type="molecule type" value="Genomic_DNA"/>
</dbReference>
<evidence type="ECO:0000313" key="1">
    <source>
        <dbReference type="EMBL" id="CAI4007583.1"/>
    </source>
</evidence>
<dbReference type="EMBL" id="CAMXCT010004082">
    <property type="protein sequence ID" value="CAI4007583.1"/>
    <property type="molecule type" value="Genomic_DNA"/>
</dbReference>
<name>A0A9P1DCW8_9DINO</name>
<dbReference type="Proteomes" id="UP001152797">
    <property type="component" value="Unassembled WGS sequence"/>
</dbReference>
<sequence length="661" mass="72810">EHGLLYEAQLNCNDILIHPQNRAGKMCLPAEVHAKGCKMLKTGADPSRLDGICFEVAATAATRSQQFQANQDLQEQSGGKLAKVRFTERYLSVSGSHTVSFVKSVAQGCATDDPGLLDMCPNGQLSLEALLSGSSVPLDEHPFTQMVKIGWTWKIIRQEVEQEFSDLPALIQQAQHSSHALASHVNEIEAAMQVAFWFNQCNDMAEAVKLTVASQPACSHYMETIGFYVRLYGGGEDFPVMKVLDGISKLYGSNACIGEEFMDHVTFLDFKDPDTTFVWLRAGCLAANCTSPRSVDSISKFLVKSDLDKLKHAKIRADVKKGEDLCSLAWETLCQGHLQTDKKGITLMGRLLVRVVLVLTNKSGKGREQKVYNNLQEVNDTFVEELSSLQNPNRAPNPAQPAQAVPATTQAGAVVSLKDAASASHIALESHKHLAIGKLYVHKDDHRKIWKFVAIDSRAGKFTHQPLFGSLEEAVVKLSDLKDWKVCTLNEPELVDDGKLENMLPLKSQQLDVLLAKAQCQVGVYEFYEKQGEPDVTISNTGSLYARKTMKKGSLKLAPFGSVQICDMSKTAKNACVLQVQGRTETFVVAPPKADFKKGSGSFVPFHLLKHADDGNEAAGNMEKVQVKHEKMTIPVYKNKRQIDEGTELLWEPLPAARKKS</sequence>